<dbReference type="Proteomes" id="UP000013024">
    <property type="component" value="Unassembled WGS sequence"/>
</dbReference>
<dbReference type="RefSeq" id="WP_005048057.1">
    <property type="nucleotide sequence ID" value="NZ_KB849780.1"/>
</dbReference>
<dbReference type="CDD" id="cd04301">
    <property type="entry name" value="NAT_SF"/>
    <property type="match status" value="1"/>
</dbReference>
<dbReference type="Gene3D" id="3.40.630.30">
    <property type="match status" value="1"/>
</dbReference>
<gene>
    <name evidence="4" type="ORF">F936_02706</name>
</gene>
<name>A0ABN0K7V3_ACICA</name>
<evidence type="ECO:0000313" key="5">
    <source>
        <dbReference type="Proteomes" id="UP000013024"/>
    </source>
</evidence>
<dbReference type="GeneID" id="92918931"/>
<evidence type="ECO:0000256" key="2">
    <source>
        <dbReference type="ARBA" id="ARBA00023315"/>
    </source>
</evidence>
<reference evidence="4 5" key="1">
    <citation type="submission" date="2013-02" db="EMBL/GenBank/DDBJ databases">
        <title>The Genome Sequence of Acinetobacter calcoaceticus CIP 81.8.</title>
        <authorList>
            <consortium name="The Broad Institute Genome Sequencing Platform"/>
            <consortium name="The Broad Institute Genome Sequencing Center for Infectious Disease"/>
            <person name="Cerqueira G."/>
            <person name="Feldgarden M."/>
            <person name="Courvalin P."/>
            <person name="Perichon B."/>
            <person name="Grillot-Courvalin C."/>
            <person name="Clermont D."/>
            <person name="Rocha E."/>
            <person name="Yoon E.-J."/>
            <person name="Nemec A."/>
            <person name="Walker B."/>
            <person name="Young S.K."/>
            <person name="Zeng Q."/>
            <person name="Gargeya S."/>
            <person name="Fitzgerald M."/>
            <person name="Haas B."/>
            <person name="Abouelleil A."/>
            <person name="Alvarado L."/>
            <person name="Arachchi H.M."/>
            <person name="Berlin A.M."/>
            <person name="Chapman S.B."/>
            <person name="Dewar J."/>
            <person name="Goldberg J."/>
            <person name="Griggs A."/>
            <person name="Gujja S."/>
            <person name="Hansen M."/>
            <person name="Howarth C."/>
            <person name="Imamovic A."/>
            <person name="Larimer J."/>
            <person name="McCowan C."/>
            <person name="Murphy C."/>
            <person name="Neiman D."/>
            <person name="Pearson M."/>
            <person name="Priest M."/>
            <person name="Roberts A."/>
            <person name="Saif S."/>
            <person name="Shea T."/>
            <person name="Sisk P."/>
            <person name="Sykes S."/>
            <person name="Wortman J."/>
            <person name="Nusbaum C."/>
            <person name="Birren B."/>
        </authorList>
    </citation>
    <scope>NUCLEOTIDE SEQUENCE [LARGE SCALE GENOMIC DNA]</scope>
    <source>
        <strain evidence="4 5">CIP 81.8</strain>
    </source>
</reference>
<keyword evidence="5" id="KW-1185">Reference proteome</keyword>
<dbReference type="InterPro" id="IPR000182">
    <property type="entry name" value="GNAT_dom"/>
</dbReference>
<dbReference type="EMBL" id="APQI01000004">
    <property type="protein sequence ID" value="ENV99620.1"/>
    <property type="molecule type" value="Genomic_DNA"/>
</dbReference>
<sequence>MDFVIRQVKPQDIERCYEIESASYAKDEAATKEKIKIRAEQYPQGFLVLEVKNKIIGFINSGCAQNVVMSDENFKELIGHVDDALNMVIMSVVVDPTYQGQGYSSVLMNEFILKAKQLEKQAIYLMCKEQYIKLYQKFGFEYMQVSDSDHGGEKWYEMKLDLI</sequence>
<organism evidence="4 5">
    <name type="scientific">Acinetobacter calcoaceticus DSM 30006 = CIP 81.8</name>
    <dbReference type="NCBI Taxonomy" id="981331"/>
    <lineage>
        <taxon>Bacteria</taxon>
        <taxon>Pseudomonadati</taxon>
        <taxon>Pseudomonadota</taxon>
        <taxon>Gammaproteobacteria</taxon>
        <taxon>Moraxellales</taxon>
        <taxon>Moraxellaceae</taxon>
        <taxon>Acinetobacter</taxon>
        <taxon>Acinetobacter calcoaceticus/baumannii complex</taxon>
    </lineage>
</organism>
<dbReference type="InterPro" id="IPR051635">
    <property type="entry name" value="SNAT-like"/>
</dbReference>
<evidence type="ECO:0000259" key="3">
    <source>
        <dbReference type="PROSITE" id="PS51186"/>
    </source>
</evidence>
<accession>A0ABN0K7V3</accession>
<dbReference type="Pfam" id="PF00583">
    <property type="entry name" value="Acetyltransf_1"/>
    <property type="match status" value="1"/>
</dbReference>
<dbReference type="PROSITE" id="PS51186">
    <property type="entry name" value="GNAT"/>
    <property type="match status" value="1"/>
</dbReference>
<comment type="caution">
    <text evidence="4">The sequence shown here is derived from an EMBL/GenBank/DDBJ whole genome shotgun (WGS) entry which is preliminary data.</text>
</comment>
<dbReference type="PANTHER" id="PTHR10908">
    <property type="entry name" value="SEROTONIN N-ACETYLTRANSFERASE"/>
    <property type="match status" value="1"/>
</dbReference>
<evidence type="ECO:0000256" key="1">
    <source>
        <dbReference type="ARBA" id="ARBA00022679"/>
    </source>
</evidence>
<feature type="domain" description="N-acetyltransferase" evidence="3">
    <location>
        <begin position="3"/>
        <end position="163"/>
    </location>
</feature>
<keyword evidence="1" id="KW-0808">Transferase</keyword>
<proteinExistence type="predicted"/>
<dbReference type="PANTHER" id="PTHR10908:SF0">
    <property type="entry name" value="SEROTONIN N-ACETYLTRANSFERASE"/>
    <property type="match status" value="1"/>
</dbReference>
<dbReference type="InterPro" id="IPR016181">
    <property type="entry name" value="Acyl_CoA_acyltransferase"/>
</dbReference>
<evidence type="ECO:0000313" key="4">
    <source>
        <dbReference type="EMBL" id="ENV99620.1"/>
    </source>
</evidence>
<protein>
    <recommendedName>
        <fullName evidence="3">N-acetyltransferase domain-containing protein</fullName>
    </recommendedName>
</protein>
<dbReference type="SUPFAM" id="SSF55729">
    <property type="entry name" value="Acyl-CoA N-acyltransferases (Nat)"/>
    <property type="match status" value="1"/>
</dbReference>
<keyword evidence="2" id="KW-0012">Acyltransferase</keyword>